<dbReference type="SUPFAM" id="SSF50998">
    <property type="entry name" value="Quinoprotein alcohol dehydrogenase-like"/>
    <property type="match status" value="1"/>
</dbReference>
<dbReference type="Proteomes" id="UP001190700">
    <property type="component" value="Unassembled WGS sequence"/>
</dbReference>
<dbReference type="PANTHER" id="PTHR19879">
    <property type="entry name" value="TRANSCRIPTION INITIATION FACTOR TFIID"/>
    <property type="match status" value="1"/>
</dbReference>
<feature type="region of interest" description="Disordered" evidence="2">
    <location>
        <begin position="2032"/>
        <end position="2052"/>
    </location>
</feature>
<reference evidence="4 5" key="1">
    <citation type="journal article" date="2015" name="Genome Biol. Evol.">
        <title>Comparative Genomics of a Bacterivorous Green Alga Reveals Evolutionary Causalities and Consequences of Phago-Mixotrophic Mode of Nutrition.</title>
        <authorList>
            <person name="Burns J.A."/>
            <person name="Paasch A."/>
            <person name="Narechania A."/>
            <person name="Kim E."/>
        </authorList>
    </citation>
    <scope>NUCLEOTIDE SEQUENCE [LARGE SCALE GENOMIC DNA]</scope>
    <source>
        <strain evidence="4 5">PLY_AMNH</strain>
    </source>
</reference>
<keyword evidence="3" id="KW-1133">Transmembrane helix</keyword>
<keyword evidence="1" id="KW-0853">WD repeat</keyword>
<evidence type="ECO:0000313" key="5">
    <source>
        <dbReference type="Proteomes" id="UP001190700"/>
    </source>
</evidence>
<feature type="repeat" description="WD" evidence="1">
    <location>
        <begin position="1417"/>
        <end position="1450"/>
    </location>
</feature>
<feature type="region of interest" description="Disordered" evidence="2">
    <location>
        <begin position="156"/>
        <end position="181"/>
    </location>
</feature>
<feature type="compositionally biased region" description="Polar residues" evidence="2">
    <location>
        <begin position="156"/>
        <end position="170"/>
    </location>
</feature>
<keyword evidence="3" id="KW-0472">Membrane</keyword>
<dbReference type="Gene3D" id="2.130.10.10">
    <property type="entry name" value="YVTN repeat-like/Quinoprotein amine dehydrogenase"/>
    <property type="match status" value="1"/>
</dbReference>
<keyword evidence="3" id="KW-0812">Transmembrane</keyword>
<dbReference type="PANTHER" id="PTHR19879:SF9">
    <property type="entry name" value="TRANSCRIPTION INITIATION FACTOR TFIID SUBUNIT 5"/>
    <property type="match status" value="1"/>
</dbReference>
<accession>A0AAE0GBT0</accession>
<evidence type="ECO:0000256" key="2">
    <source>
        <dbReference type="SAM" id="MobiDB-lite"/>
    </source>
</evidence>
<dbReference type="EMBL" id="LGRX02007383">
    <property type="protein sequence ID" value="KAK3275143.1"/>
    <property type="molecule type" value="Genomic_DNA"/>
</dbReference>
<feature type="compositionally biased region" description="Low complexity" evidence="2">
    <location>
        <begin position="1109"/>
        <end position="1118"/>
    </location>
</feature>
<feature type="region of interest" description="Disordered" evidence="2">
    <location>
        <begin position="242"/>
        <end position="275"/>
    </location>
</feature>
<dbReference type="InterPro" id="IPR001680">
    <property type="entry name" value="WD40_rpt"/>
</dbReference>
<name>A0AAE0GBT0_9CHLO</name>
<gene>
    <name evidence="4" type="ORF">CYMTET_16712</name>
</gene>
<comment type="caution">
    <text evidence="4">The sequence shown here is derived from an EMBL/GenBank/DDBJ whole genome shotgun (WGS) entry which is preliminary data.</text>
</comment>
<proteinExistence type="predicted"/>
<feature type="transmembrane region" description="Helical" evidence="3">
    <location>
        <begin position="1861"/>
        <end position="1879"/>
    </location>
</feature>
<feature type="transmembrane region" description="Helical" evidence="3">
    <location>
        <begin position="1647"/>
        <end position="1669"/>
    </location>
</feature>
<sequence length="2482" mass="264870">MPDDGHVEEPSTPVSDAAAGMSGFVRVGAGSSRSIPAQMYVCGYGQAQAPKILAASADSTCLYTISQQEVSKWRVKTGELLETIPLASTQALLSGNDEHLFLGGGLLSDSGDVETLGPACIRVVRADKHLEPAFLIPIGGICGAYSKTFSLMADAPTSSSPDLKDASSNPRDAGEERRSRSSYAPMRITAMVLHHTCIYAAAQCEPIEPEALVPGASPPGPIRRVRSFAVFGWEYRGAIDGAGEDAGKPHRLKPSSGRGAQPPESLQRDEGVSPDWASQTLPWLGEAWAMQAPPSWLGGVDPRQMSFHVLALAKDTDLLCGAASYTPRPRPPAAMGGSHGQAGAKGGDAAFDAASAACFVWQARTGAALHRLDGSALMLGAPTRAIHLEVCEKMEEIYVVREWGHTSVPAALGWGGARPDHTSVRGWPARSALSCWGLRTGHLLSEMLLHGRVRRLLPSGPGLVSAHAKIDAAHVMCQHLLLLEDHPDGTSEDLPVAAGAANVAQPVQGKQEAIPSSEDGAPRNGEEGGALRVLRELRLAGHGVGFAILDRVRDGLGALEEWPLRYQEAAGKGGLEGPWKDFFVPGHAWSSVAEVCTVPDGSAGGAATVVEDIADSLSYNRLHESGASEMDAGHCEYVPMMANAERNLQDLKQGRLGSTEGGKALLARFLPDSYASSRAVSAYRSLAQPLRQRVRMPGVAAQLEDLKGAVVTHLEHGADGRSAQRAHDGAVGTRVAVLQHAVARFTEAACEGLRAALALAPSGAGPEEAELRTAEAEVQRAASAAAEFAITAGERDLGLSGAVLDTLKAAVGVLVFLTRSARARGVDGKAGSNEACRLGGQGAATGYVSPLDRPMKGACAEECAIMRVVRQVEVDTETEDLDMLLMPARGWRTGRWWRGVAGVQASRGRVLTRQEVRTGPGERAPLLRLWEAHSGHEVRGPNAEALMVADLEEISDVSVIVGHDAKVGVEVVLLCRGENRLLQLREVQEEPNLGPRSLSSARGQVLEGWNVKTGIQMWKTKVALGTPMAVAPDKETVFVIGSSDPDASEATAAAAGKGAAAAAGRNNFIHALNIRTGRMQRSHHAPGGAGNVEDATQAAAVAAASATASATSTHATTSPDYSSPFGGGDGSGDGGNGAVAVAETAGRVHYAAPPYGSGAMVSALVASRDASRVYMIGPRFGDAEVCGVATADSTEVCRLRLPDPHSKVASLHSTPDGALLLISGRMGEVLVAEAATGEVCRVLRIAPVHLVARLTLSTIDASAYPHPIPPELSSVVPCSARSDVFSVTCVQVIKVAREAPADLEDESPGSEQAQWMVVAGAMDDTVSAWRLATGSLAWQSRRSLLPVRDRADVLIGEEEAPSDAAFALPRVIPPGRQCGVSALTPCSEAGRRVIASAHCTLVRLWCVETGEQLAALDGAHGSQISHLSFAQGGKALVTGSEYGRVCAWNLGGDLHQLNKSPPSSPSLQSKGAAALASAQRVPRAPLQAPPRNWLISQARQHPHQMHHVQDPGQWDAEGWRLAALLKGGRRHRLTHMAVYAGRQLLLVADEPVLQDLNSALRWAVHSPHGFRRAGSTQGDVIADFAAFAERAAPWFTLYGSILTLAVTAIQLFTYAFQPASTPESYETLVETLRDLNKLEHVSISTQALLWLGVLLVAIFWAIILIQEAVEWRKFMHPDSQISSLTFTAFDILCQLYSGVLYFPLLELFASMTDCIHDSEGSGRIVLAADRQVECWTSGRSGHLIAYALPSAAAAAIYVPMVYRFLRETGLVFLKSVVLLANVFLTKYANVTALITLVVGVQLVWLTTFRPAYSNGTANIAHLAVNGGVCYTYLVGALCAVDKYGLELDGRSDSDSSCSQNFVNLPLLVVALMVLIVQLARRRRFRSHFAPPITVDGAPKLNFSKLREMGQELKDLKLLHDFARAGRSPLCPTFKHFREAAGFAPPEFAPVAPATWARWKVEPSESHEGATCGWGLLHQKTAGAAAEERGELCAMSGRDLAEGKYREEQVLAIFGELRPLARDSKGLRLAAQEAQGGPMTAAHTTPIGGGGRVWRREPGLRGPRLPGAAVESGYRWVDDGPMPMKEHAGDPTQGAGIGCDERLLVMLGAQKEGEAEVPSAEALLACCSFLMERSASARARNPGVLANWLVTSAVNEGVSWMRTFTEASWGEKHKARQAALKERVEAARAPLQRKEVVEALDRDQLLDLMGSMIQNLKESCASRAHGRGNAVPAGDPSIPELPGLVPDTKPQIHHSTPDHRRSVRASEVRVEANYHAGEGAILAVLDTLLPDETDMLFGHVAVEDATHLRHERASVMKRGQQGLSNSLPATPASDKRLEAVAIDVASLASHQRSFGPMETRAALLEHMIQRLVQYIGWLGDDMIRRAPQKEASQLLQSLSYDFCISLPALIEVSQSASHFDISEYAELVDKIAESLSRLQQRWGMRQFAQPSTLLTFEAPDQWNEITKKWLRREAMVVGEKSIS</sequence>
<feature type="region of interest" description="Disordered" evidence="2">
    <location>
        <begin position="1109"/>
        <end position="1130"/>
    </location>
</feature>
<dbReference type="PROSITE" id="PS50082">
    <property type="entry name" value="WD_REPEATS_2"/>
    <property type="match status" value="1"/>
</dbReference>
<feature type="transmembrane region" description="Helical" evidence="3">
    <location>
        <begin position="1743"/>
        <end position="1765"/>
    </location>
</feature>
<feature type="transmembrane region" description="Helical" evidence="3">
    <location>
        <begin position="1819"/>
        <end position="1840"/>
    </location>
</feature>
<organism evidence="4 5">
    <name type="scientific">Cymbomonas tetramitiformis</name>
    <dbReference type="NCBI Taxonomy" id="36881"/>
    <lineage>
        <taxon>Eukaryota</taxon>
        <taxon>Viridiplantae</taxon>
        <taxon>Chlorophyta</taxon>
        <taxon>Pyramimonadophyceae</taxon>
        <taxon>Pyramimonadales</taxon>
        <taxon>Pyramimonadaceae</taxon>
        <taxon>Cymbomonas</taxon>
    </lineage>
</organism>
<feature type="region of interest" description="Disordered" evidence="2">
    <location>
        <begin position="506"/>
        <end position="527"/>
    </location>
</feature>
<feature type="transmembrane region" description="Helical" evidence="3">
    <location>
        <begin position="1777"/>
        <end position="1804"/>
    </location>
</feature>
<protein>
    <submittedName>
        <fullName evidence="4">Uncharacterized protein</fullName>
    </submittedName>
</protein>
<evidence type="ECO:0000256" key="1">
    <source>
        <dbReference type="PROSITE-ProRule" id="PRU00221"/>
    </source>
</evidence>
<keyword evidence="5" id="KW-1185">Reference proteome</keyword>
<dbReference type="InterPro" id="IPR015943">
    <property type="entry name" value="WD40/YVTN_repeat-like_dom_sf"/>
</dbReference>
<dbReference type="InterPro" id="IPR011047">
    <property type="entry name" value="Quinoprotein_ADH-like_sf"/>
</dbReference>
<evidence type="ECO:0000313" key="4">
    <source>
        <dbReference type="EMBL" id="KAK3275143.1"/>
    </source>
</evidence>
<evidence type="ECO:0000256" key="3">
    <source>
        <dbReference type="SAM" id="Phobius"/>
    </source>
</evidence>